<reference evidence="1" key="1">
    <citation type="submission" date="2025-08" db="UniProtKB">
        <authorList>
            <consortium name="RefSeq"/>
        </authorList>
    </citation>
    <scope>IDENTIFICATION</scope>
</reference>
<dbReference type="RefSeq" id="XP_013164635.1">
    <property type="nucleotide sequence ID" value="XM_013309181.1"/>
</dbReference>
<accession>A0AAJ6Z3H9</accession>
<name>A0AAJ6Z3H9_PAPXU</name>
<gene>
    <name evidence="1" type="primary">LOC106115720</name>
</gene>
<dbReference type="GeneID" id="106115720"/>
<dbReference type="Proteomes" id="UP000694872">
    <property type="component" value="Unplaced"/>
</dbReference>
<sequence length="148" mass="17495">MARINYFIIFTSFELFKLTSETIIKPIDERVLTAFTIAFGTANDFYAMFQQCVETFMPNEHFIMDNLFGYVNYPMKTTVGSSPDFTSNRKFFANLISTPAFKEMLAKDTREIRLSYYLKMKYCDEAVLDQQILRDFYDHEVDQTKVRK</sequence>
<proteinExistence type="predicted"/>
<dbReference type="KEGG" id="pxu:106115720"/>
<organism evidence="1">
    <name type="scientific">Papilio xuthus</name>
    <name type="common">Asian swallowtail butterfly</name>
    <dbReference type="NCBI Taxonomy" id="66420"/>
    <lineage>
        <taxon>Eukaryota</taxon>
        <taxon>Metazoa</taxon>
        <taxon>Ecdysozoa</taxon>
        <taxon>Arthropoda</taxon>
        <taxon>Hexapoda</taxon>
        <taxon>Insecta</taxon>
        <taxon>Pterygota</taxon>
        <taxon>Neoptera</taxon>
        <taxon>Endopterygota</taxon>
        <taxon>Lepidoptera</taxon>
        <taxon>Glossata</taxon>
        <taxon>Ditrysia</taxon>
        <taxon>Papilionoidea</taxon>
        <taxon>Papilionidae</taxon>
        <taxon>Papilioninae</taxon>
        <taxon>Papilio</taxon>
    </lineage>
</organism>
<evidence type="ECO:0000313" key="1">
    <source>
        <dbReference type="RefSeq" id="XP_013164635.1"/>
    </source>
</evidence>
<dbReference type="AlphaFoldDB" id="A0AAJ6Z3H9"/>
<protein>
    <submittedName>
        <fullName evidence="1">Uncharacterized protein LOC106115720</fullName>
    </submittedName>
</protein>